<evidence type="ECO:0000313" key="1">
    <source>
        <dbReference type="EMBL" id="BBH06355.1"/>
    </source>
</evidence>
<gene>
    <name evidence="1" type="ORF">Prudu_017991</name>
</gene>
<dbReference type="EMBL" id="AP019302">
    <property type="protein sequence ID" value="BBH06355.1"/>
    <property type="molecule type" value="Genomic_DNA"/>
</dbReference>
<sequence>MGSKSMEKVASKVEAIADQVSEVLFANAEKQVEKKMRSELGKVRLYRYNHQDHSMEQNPSSNYLQNEIINGNNLRECEDHHALCLHLPLEHSQFNIRSEGEGGSLCFDAGPETLVVTVGNQLENLIRGYNDHVQYGIHGLKGFGLFTPLNCIMLGALSRLTGAYNIAHNEMK</sequence>
<name>A0A4Y1RQX6_PRUDU</name>
<dbReference type="PANTHER" id="PTHR34945">
    <property type="entry name" value="2-OXOGLUTARATE (2OG) AND FE(II)-DEPENDENT OXYGENASE SUPERFAMILY PROTEIN"/>
    <property type="match status" value="1"/>
</dbReference>
<organism evidence="1">
    <name type="scientific">Prunus dulcis</name>
    <name type="common">Almond</name>
    <name type="synonym">Amygdalus dulcis</name>
    <dbReference type="NCBI Taxonomy" id="3755"/>
    <lineage>
        <taxon>Eukaryota</taxon>
        <taxon>Viridiplantae</taxon>
        <taxon>Streptophyta</taxon>
        <taxon>Embryophyta</taxon>
        <taxon>Tracheophyta</taxon>
        <taxon>Spermatophyta</taxon>
        <taxon>Magnoliopsida</taxon>
        <taxon>eudicotyledons</taxon>
        <taxon>Gunneridae</taxon>
        <taxon>Pentapetalae</taxon>
        <taxon>rosids</taxon>
        <taxon>fabids</taxon>
        <taxon>Rosales</taxon>
        <taxon>Rosaceae</taxon>
        <taxon>Amygdaloideae</taxon>
        <taxon>Amygdaleae</taxon>
        <taxon>Prunus</taxon>
    </lineage>
</organism>
<protein>
    <submittedName>
        <fullName evidence="1">2-oxoglutarate and Fe(II)-dependent oxygenase superfamily protein</fullName>
    </submittedName>
</protein>
<reference evidence="1" key="1">
    <citation type="journal article" date="2019" name="Science">
        <title>Mutation of a bHLH transcription factor allowed almond domestication.</title>
        <authorList>
            <person name="Sanchez-Perez R."/>
            <person name="Pavan S."/>
            <person name="Mazzeo R."/>
            <person name="Moldovan C."/>
            <person name="Aiese Cigliano R."/>
            <person name="Del Cueto J."/>
            <person name="Ricciardi F."/>
            <person name="Lotti C."/>
            <person name="Ricciardi L."/>
            <person name="Dicenta F."/>
            <person name="Lopez-Marques R.L."/>
            <person name="Lindberg Moller B."/>
        </authorList>
    </citation>
    <scope>NUCLEOTIDE SEQUENCE</scope>
</reference>
<dbReference type="PANTHER" id="PTHR34945:SF4">
    <property type="entry name" value="2-OXOGLUTARATE (2OG) AND FE(II)-DEPENDENT OXYGENASE SUPERFAMILY PROTEIN"/>
    <property type="match status" value="1"/>
</dbReference>
<accession>A0A4Y1RQX6</accession>
<proteinExistence type="predicted"/>
<dbReference type="AlphaFoldDB" id="A0A4Y1RQX6"/>